<dbReference type="Proteomes" id="UP000816034">
    <property type="component" value="Unassembled WGS sequence"/>
</dbReference>
<accession>A0AA88GN81</accession>
<evidence type="ECO:0000313" key="1">
    <source>
        <dbReference type="EMBL" id="KAG2381698.1"/>
    </source>
</evidence>
<keyword evidence="2" id="KW-1185">Reference proteome</keyword>
<name>A0AA88GN81_NAELO</name>
<sequence length="486" mass="54921">MSQPSSPSSNKPKKIKINCPLNFGSESTLCLESDTLISSSIYEKVSSLPILLSSKKDSLPFLLKDQDSKFIFPSSKQIPKTTLDLVVPVSKTLRDDSETTMANNESNQIESLAKLWKNRKAYKELFANHSKYVKPDYWILFASDDQVLANIVKSLEPDDVRLMCKFFKIEEFLKSSTRDNVRELLCAFLSPIITQNISEKESMLLLQFKPPLFLNPCSKEFYIGNLYEKKNVTRIEKSDSLIILLSLVEKCALTQPLDNAVVELLRFNDVGNTVEFQNKLSAFQVDQEKKEKIMNALKNKDTKFIDLLAKGAKNALKLSTDEKRAEFASEIKKKAWEQCKALSASKSIEGLCDYFRLDMYGSVISLIGTSGGPTGIQVDHVFPDNLGGPNTLENAAPIHWKANNIKSDTPKEFLDLTPDGKDWFNEKQFISCAKEYGVWCLLGLTPYGIKEEQDKINLLELDKKIKEYQPPTTKRSVSSSTIDQQQ</sequence>
<dbReference type="EMBL" id="PYSW02000026">
    <property type="protein sequence ID" value="KAG2381698.1"/>
    <property type="molecule type" value="Genomic_DNA"/>
</dbReference>
<gene>
    <name evidence="1" type="ORF">C9374_006082</name>
</gene>
<dbReference type="AlphaFoldDB" id="A0AA88GN81"/>
<comment type="caution">
    <text evidence="1">The sequence shown here is derived from an EMBL/GenBank/DDBJ whole genome shotgun (WGS) entry which is preliminary data.</text>
</comment>
<dbReference type="GeneID" id="68098537"/>
<dbReference type="Gene3D" id="1.10.30.50">
    <property type="match status" value="1"/>
</dbReference>
<reference evidence="1 2" key="1">
    <citation type="journal article" date="2018" name="BMC Genomics">
        <title>The genome of Naegleria lovaniensis, the basis for a comparative approach to unravel pathogenicity factors of the human pathogenic amoeba N. fowleri.</title>
        <authorList>
            <person name="Liechti N."/>
            <person name="Schurch N."/>
            <person name="Bruggmann R."/>
            <person name="Wittwer M."/>
        </authorList>
    </citation>
    <scope>NUCLEOTIDE SEQUENCE [LARGE SCALE GENOMIC DNA]</scope>
    <source>
        <strain evidence="1 2">ATCC 30569</strain>
    </source>
</reference>
<dbReference type="RefSeq" id="XP_044547378.1">
    <property type="nucleotide sequence ID" value="XM_044695904.1"/>
</dbReference>
<organism evidence="1 2">
    <name type="scientific">Naegleria lovaniensis</name>
    <name type="common">Amoeba</name>
    <dbReference type="NCBI Taxonomy" id="51637"/>
    <lineage>
        <taxon>Eukaryota</taxon>
        <taxon>Discoba</taxon>
        <taxon>Heterolobosea</taxon>
        <taxon>Tetramitia</taxon>
        <taxon>Eutetramitia</taxon>
        <taxon>Vahlkampfiidae</taxon>
        <taxon>Naegleria</taxon>
    </lineage>
</organism>
<protein>
    <submittedName>
        <fullName evidence="1">Uncharacterized protein</fullName>
    </submittedName>
</protein>
<evidence type="ECO:0000313" key="2">
    <source>
        <dbReference type="Proteomes" id="UP000816034"/>
    </source>
</evidence>
<proteinExistence type="predicted"/>